<proteinExistence type="predicted"/>
<evidence type="ECO:0000259" key="2">
    <source>
        <dbReference type="PROSITE" id="PS50108"/>
    </source>
</evidence>
<evidence type="ECO:0000313" key="4">
    <source>
        <dbReference type="Proteomes" id="UP000008021"/>
    </source>
</evidence>
<sequence length="317" mass="34563">MASVLRLAVPSPTVAAVRPRACCRPSPGRGGAAGSSCNQPKRPRYPLSHHLQISSDTMRGIKRRQPSFRGVSKEAKKELNSLIILVAWEIWKHRNDCIVNNATPSTAAVLDAVARESLLLCTAGARALHELLARVFLCEALCCTSPMEIKMKGIFKGLKIISQIFALQKQHEMEIGCPTDVRHVSHIGVGTSDSCPSWRIGRVVSRLHGLFCAVKEDILGISRQVSPSISSFCPLMRSFFNFDKPPRTTLPTEICKDNSGQEAAACCHDIPRGPKNPRRKKTARASSASSFLSRSRSSSFVTACGDFSELRGGLRVA</sequence>
<name>A0A0E0E5E1_9ORYZ</name>
<dbReference type="PANTHER" id="PTHR47846:SF1">
    <property type="entry name" value="OS06G0681300 PROTEIN"/>
    <property type="match status" value="1"/>
</dbReference>
<accession>A0A0E0E5E1</accession>
<keyword evidence="4" id="KW-1185">Reference proteome</keyword>
<dbReference type="PANTHER" id="PTHR47846">
    <property type="entry name" value="OS06G0681300 PROTEIN-RELATED"/>
    <property type="match status" value="1"/>
</dbReference>
<evidence type="ECO:0000313" key="3">
    <source>
        <dbReference type="EnsemblPlants" id="OMERI06G25080.3"/>
    </source>
</evidence>
<reference evidence="3" key="1">
    <citation type="submission" date="2015-04" db="UniProtKB">
        <authorList>
            <consortium name="EnsemblPlants"/>
        </authorList>
    </citation>
    <scope>IDENTIFICATION</scope>
</reference>
<dbReference type="EnsemblPlants" id="OMERI06G25080.3">
    <property type="protein sequence ID" value="OMERI06G25080.3"/>
    <property type="gene ID" value="OMERI06G25080"/>
</dbReference>
<evidence type="ECO:0000256" key="1">
    <source>
        <dbReference type="SAM" id="MobiDB-lite"/>
    </source>
</evidence>
<feature type="domain" description="CRIB" evidence="2">
    <location>
        <begin position="175"/>
        <end position="188"/>
    </location>
</feature>
<dbReference type="PROSITE" id="PS50108">
    <property type="entry name" value="CRIB"/>
    <property type="match status" value="1"/>
</dbReference>
<dbReference type="CDD" id="cd00132">
    <property type="entry name" value="CRIB"/>
    <property type="match status" value="1"/>
</dbReference>
<dbReference type="Proteomes" id="UP000008021">
    <property type="component" value="Chromosome 6"/>
</dbReference>
<feature type="region of interest" description="Disordered" evidence="1">
    <location>
        <begin position="25"/>
        <end position="45"/>
    </location>
</feature>
<dbReference type="InterPro" id="IPR000095">
    <property type="entry name" value="CRIB_dom"/>
</dbReference>
<dbReference type="AlphaFoldDB" id="A0A0E0E5E1"/>
<protein>
    <recommendedName>
        <fullName evidence="2">CRIB domain-containing protein</fullName>
    </recommendedName>
</protein>
<reference evidence="3" key="2">
    <citation type="submission" date="2018-05" db="EMBL/GenBank/DDBJ databases">
        <title>OmerRS3 (Oryza meridionalis Reference Sequence Version 3).</title>
        <authorList>
            <person name="Zhang J."/>
            <person name="Kudrna D."/>
            <person name="Lee S."/>
            <person name="Talag J."/>
            <person name="Welchert J."/>
            <person name="Wing R.A."/>
        </authorList>
    </citation>
    <scope>NUCLEOTIDE SEQUENCE [LARGE SCALE GENOMIC DNA]</scope>
    <source>
        <strain evidence="3">cv. OR44</strain>
    </source>
</reference>
<dbReference type="Gramene" id="OMERI06G25080.3">
    <property type="protein sequence ID" value="OMERI06G25080.3"/>
    <property type="gene ID" value="OMERI06G25080"/>
</dbReference>
<organism evidence="3">
    <name type="scientific">Oryza meridionalis</name>
    <dbReference type="NCBI Taxonomy" id="40149"/>
    <lineage>
        <taxon>Eukaryota</taxon>
        <taxon>Viridiplantae</taxon>
        <taxon>Streptophyta</taxon>
        <taxon>Embryophyta</taxon>
        <taxon>Tracheophyta</taxon>
        <taxon>Spermatophyta</taxon>
        <taxon>Magnoliopsida</taxon>
        <taxon>Liliopsida</taxon>
        <taxon>Poales</taxon>
        <taxon>Poaceae</taxon>
        <taxon>BOP clade</taxon>
        <taxon>Oryzoideae</taxon>
        <taxon>Oryzeae</taxon>
        <taxon>Oryzinae</taxon>
        <taxon>Oryza</taxon>
    </lineage>
</organism>
<feature type="region of interest" description="Disordered" evidence="1">
    <location>
        <begin position="266"/>
        <end position="290"/>
    </location>
</feature>
<dbReference type="STRING" id="40149.A0A0E0E5E1"/>